<sequence>MSFFTPIRASNKLIAEASVPNTAVFMGGTDGIGKATLRSLISQGFPIKVYIVGRDEAGHRAMLDDLRALNPKANLIYVEGQISMVADSQRMADSISVQEEKINLLFLSAGYLPFNGRQGEYSGHTCETSEGLEASQVVSYYSHIVFITSLLPQLRAAAKSSESSRVINVLAAGQESTNLFLDDLTLKHPGRFGIPTYASHAATSITLTLKRISEVPENKDIVFIHSHPGKVSTNLFLKSWAGNFDPSKATAAPPAGTFVELTPEESGERCLYLITSAEFGGNGVPVQNGRQPAPTLAHGSSGSLFSINDKFEVLQQDGLLDDLEKMGAPQKIWDHTFDAIGSIVRVD</sequence>
<dbReference type="SUPFAM" id="SSF51735">
    <property type="entry name" value="NAD(P)-binding Rossmann-fold domains"/>
    <property type="match status" value="1"/>
</dbReference>
<dbReference type="Pfam" id="PF00106">
    <property type="entry name" value="adh_short"/>
    <property type="match status" value="1"/>
</dbReference>
<dbReference type="PANTHER" id="PTHR47534:SF3">
    <property type="entry name" value="ALCOHOL DEHYDROGENASE-LIKE C-TERMINAL DOMAIN-CONTAINING PROTEIN"/>
    <property type="match status" value="1"/>
</dbReference>
<gene>
    <name evidence="2" type="ORF">CRHIZ90672A_00017589</name>
</gene>
<evidence type="ECO:0000256" key="1">
    <source>
        <dbReference type="ARBA" id="ARBA00023002"/>
    </source>
</evidence>
<dbReference type="OrthoDB" id="2898509at2759"/>
<organism evidence="2 3">
    <name type="scientific">Clonostachys rhizophaga</name>
    <dbReference type="NCBI Taxonomy" id="160324"/>
    <lineage>
        <taxon>Eukaryota</taxon>
        <taxon>Fungi</taxon>
        <taxon>Dikarya</taxon>
        <taxon>Ascomycota</taxon>
        <taxon>Pezizomycotina</taxon>
        <taxon>Sordariomycetes</taxon>
        <taxon>Hypocreomycetidae</taxon>
        <taxon>Hypocreales</taxon>
        <taxon>Bionectriaceae</taxon>
        <taxon>Clonostachys</taxon>
    </lineage>
</organism>
<dbReference type="GO" id="GO:0016491">
    <property type="term" value="F:oxidoreductase activity"/>
    <property type="evidence" value="ECO:0007669"/>
    <property type="project" value="UniProtKB-KW"/>
</dbReference>
<dbReference type="InterPro" id="IPR002347">
    <property type="entry name" value="SDR_fam"/>
</dbReference>
<dbReference type="InterPro" id="IPR052228">
    <property type="entry name" value="Sec_Metab_Biosynth_Oxidored"/>
</dbReference>
<dbReference type="Gene3D" id="3.40.50.720">
    <property type="entry name" value="NAD(P)-binding Rossmann-like Domain"/>
    <property type="match status" value="1"/>
</dbReference>
<keyword evidence="1" id="KW-0560">Oxidoreductase</keyword>
<keyword evidence="3" id="KW-1185">Reference proteome</keyword>
<evidence type="ECO:0000313" key="3">
    <source>
        <dbReference type="Proteomes" id="UP000696573"/>
    </source>
</evidence>
<accession>A0A9N9YJJ4</accession>
<protein>
    <submittedName>
        <fullName evidence="2">Uncharacterized protein</fullName>
    </submittedName>
</protein>
<evidence type="ECO:0000313" key="2">
    <source>
        <dbReference type="EMBL" id="CAH0019612.1"/>
    </source>
</evidence>
<dbReference type="PANTHER" id="PTHR47534">
    <property type="entry name" value="YALI0E05731P"/>
    <property type="match status" value="1"/>
</dbReference>
<dbReference type="EMBL" id="CABFNQ020000586">
    <property type="protein sequence ID" value="CAH0019612.1"/>
    <property type="molecule type" value="Genomic_DNA"/>
</dbReference>
<dbReference type="InterPro" id="IPR036291">
    <property type="entry name" value="NAD(P)-bd_dom_sf"/>
</dbReference>
<name>A0A9N9YJJ4_9HYPO</name>
<reference evidence="2" key="1">
    <citation type="submission" date="2021-10" db="EMBL/GenBank/DDBJ databases">
        <authorList>
            <person name="Piombo E."/>
        </authorList>
    </citation>
    <scope>NUCLEOTIDE SEQUENCE</scope>
</reference>
<dbReference type="AlphaFoldDB" id="A0A9N9YJJ4"/>
<dbReference type="Proteomes" id="UP000696573">
    <property type="component" value="Unassembled WGS sequence"/>
</dbReference>
<proteinExistence type="predicted"/>
<comment type="caution">
    <text evidence="2">The sequence shown here is derived from an EMBL/GenBank/DDBJ whole genome shotgun (WGS) entry which is preliminary data.</text>
</comment>